<feature type="region of interest" description="Disordered" evidence="1">
    <location>
        <begin position="586"/>
        <end position="668"/>
    </location>
</feature>
<dbReference type="Proteomes" id="UP001194580">
    <property type="component" value="Unassembled WGS sequence"/>
</dbReference>
<sequence length="840" mass="92084">MATKPIPSHKKPSQSLSPLRISSSLGLAEYQTNSHQHHHNNNNNYKNNTSNSRSDAQAVNIDERIPRSPETSSLPSAIPSPALVLTLPPASIRALKIPEIILLVQEQLDRPSLLISLRVATLWHQVGRHLIWHTVDWDNTLSSSMATAIEELMVKNAGRIRNLRCMFHSQGGISFVDSSKLLKGLVASAGGGSTRRGKGEVGKNTKKLRMLSLRGHFSLQSVASHVGGDSVNSNRTEETMALVPPLPPRYIPFCIPTLTHLEIRPTVNSSVDLHLILDTAVGLRTLVVDSHGSFVDSNNHNPSDDLIIPELDKHEQPVHETLMSLKIQHLKMSRQELESVAARCPNLVEFQSVCSPATLWRQPIGSQQQEQHIQQVQQQQQQQQQYVDSLQQQQPRSLVGALAKSCPKIQRFHVGLQQGGFHTDLVRDALTSFPQLVALGLPTTDCTTATMDVIKSCQLRHHSATSPSVLVSSLSSGTLMSAPSSSLAGGIRAAEGTVGLIMGAGAGAFLTSLTIMNVSSSEKVSLALHDFLCWTPYLKEFYAYNTTLYLEHMQPSRNGGEIVETQELNPGTVVAQPADTLSGHQDQYLSRRDSWSNSNNGGGDGAELMEGAYVRVSDHGHHDSPERSETENALRNSHADVTVSVSQSSIAEAHPAPPPTTTMTTPSPLSSALATVATTATGCGQQTRRQQWACTGLETLVVRFAHLPWRNSAEPPKRSKETFAFLTGLQKLKRLCIKEGLMLEAGREYDMLARLHGLEEVVFTTCYPIPIKAADMEWVVAPTTSSSSSSSSLLKKVVVRRQKANTVLDKEMTRWFDEQDCGVKLSFQLTDCCEEEYRFP</sequence>
<name>A0AAD4DDM8_9FUNG</name>
<keyword evidence="3" id="KW-1185">Reference proteome</keyword>
<comment type="caution">
    <text evidence="2">The sequence shown here is derived from an EMBL/GenBank/DDBJ whole genome shotgun (WGS) entry which is preliminary data.</text>
</comment>
<feature type="region of interest" description="Disordered" evidence="1">
    <location>
        <begin position="31"/>
        <end position="57"/>
    </location>
</feature>
<gene>
    <name evidence="2" type="ORF">BGZ95_008920</name>
</gene>
<evidence type="ECO:0000313" key="3">
    <source>
        <dbReference type="Proteomes" id="UP001194580"/>
    </source>
</evidence>
<dbReference type="AlphaFoldDB" id="A0AAD4DDM8"/>
<evidence type="ECO:0000256" key="1">
    <source>
        <dbReference type="SAM" id="MobiDB-lite"/>
    </source>
</evidence>
<dbReference type="InterPro" id="IPR032675">
    <property type="entry name" value="LRR_dom_sf"/>
</dbReference>
<evidence type="ECO:0000313" key="2">
    <source>
        <dbReference type="EMBL" id="KAG0275329.1"/>
    </source>
</evidence>
<reference evidence="2" key="1">
    <citation type="journal article" date="2020" name="Fungal Divers.">
        <title>Resolving the Mortierellaceae phylogeny through synthesis of multi-gene phylogenetics and phylogenomics.</title>
        <authorList>
            <person name="Vandepol N."/>
            <person name="Liber J."/>
            <person name="Desiro A."/>
            <person name="Na H."/>
            <person name="Kennedy M."/>
            <person name="Barry K."/>
            <person name="Grigoriev I.V."/>
            <person name="Miller A.N."/>
            <person name="O'Donnell K."/>
            <person name="Stajich J.E."/>
            <person name="Bonito G."/>
        </authorList>
    </citation>
    <scope>NUCLEOTIDE SEQUENCE</scope>
    <source>
        <strain evidence="2">NRRL 28262</strain>
    </source>
</reference>
<dbReference type="Gene3D" id="3.80.10.10">
    <property type="entry name" value="Ribonuclease Inhibitor"/>
    <property type="match status" value="1"/>
</dbReference>
<accession>A0AAD4DDM8</accession>
<feature type="compositionally biased region" description="Basic and acidic residues" evidence="1">
    <location>
        <begin position="616"/>
        <end position="632"/>
    </location>
</feature>
<proteinExistence type="predicted"/>
<protein>
    <submittedName>
        <fullName evidence="2">Uncharacterized protein</fullName>
    </submittedName>
</protein>
<organism evidence="2 3">
    <name type="scientific">Linnemannia exigua</name>
    <dbReference type="NCBI Taxonomy" id="604196"/>
    <lineage>
        <taxon>Eukaryota</taxon>
        <taxon>Fungi</taxon>
        <taxon>Fungi incertae sedis</taxon>
        <taxon>Mucoromycota</taxon>
        <taxon>Mortierellomycotina</taxon>
        <taxon>Mortierellomycetes</taxon>
        <taxon>Mortierellales</taxon>
        <taxon>Mortierellaceae</taxon>
        <taxon>Linnemannia</taxon>
    </lineage>
</organism>
<dbReference type="EMBL" id="JAAAIL010000492">
    <property type="protein sequence ID" value="KAG0275329.1"/>
    <property type="molecule type" value="Genomic_DNA"/>
</dbReference>
<feature type="compositionally biased region" description="Low complexity" evidence="1">
    <location>
        <begin position="41"/>
        <end position="54"/>
    </location>
</feature>